<feature type="compositionally biased region" description="Low complexity" evidence="1">
    <location>
        <begin position="439"/>
        <end position="448"/>
    </location>
</feature>
<keyword evidence="2" id="KW-0472">Membrane</keyword>
<dbReference type="PROSITE" id="PS50848">
    <property type="entry name" value="START"/>
    <property type="match status" value="1"/>
</dbReference>
<accession>A0A383WHP7</accession>
<keyword evidence="5" id="KW-1185">Reference proteome</keyword>
<keyword evidence="2" id="KW-1133">Transmembrane helix</keyword>
<evidence type="ECO:0000313" key="4">
    <source>
        <dbReference type="EMBL" id="SZX76742.1"/>
    </source>
</evidence>
<feature type="region of interest" description="Disordered" evidence="1">
    <location>
        <begin position="439"/>
        <end position="485"/>
    </location>
</feature>
<gene>
    <name evidence="4" type="ORF">BQ4739_LOCUS17114</name>
</gene>
<feature type="domain" description="START" evidence="3">
    <location>
        <begin position="156"/>
        <end position="348"/>
    </location>
</feature>
<dbReference type="InterPro" id="IPR051213">
    <property type="entry name" value="START_lipid_transfer"/>
</dbReference>
<evidence type="ECO:0000259" key="3">
    <source>
        <dbReference type="PROSITE" id="PS50848"/>
    </source>
</evidence>
<feature type="transmembrane region" description="Helical" evidence="2">
    <location>
        <begin position="20"/>
        <end position="38"/>
    </location>
</feature>
<dbReference type="PANTHER" id="PTHR19308:SF39">
    <property type="entry name" value="PHOSPHATIDYLCHOLINE TRANSFER PROTEIN"/>
    <property type="match status" value="1"/>
</dbReference>
<dbReference type="InterPro" id="IPR023393">
    <property type="entry name" value="START-like_dom_sf"/>
</dbReference>
<proteinExistence type="predicted"/>
<dbReference type="EMBL" id="FNXT01001265">
    <property type="protein sequence ID" value="SZX76742.1"/>
    <property type="molecule type" value="Genomic_DNA"/>
</dbReference>
<feature type="compositionally biased region" description="Low complexity" evidence="1">
    <location>
        <begin position="384"/>
        <end position="399"/>
    </location>
</feature>
<dbReference type="Proteomes" id="UP000256970">
    <property type="component" value="Unassembled WGS sequence"/>
</dbReference>
<dbReference type="Gene3D" id="3.30.530.20">
    <property type="match status" value="1"/>
</dbReference>
<organism evidence="4 5">
    <name type="scientific">Tetradesmus obliquus</name>
    <name type="common">Green alga</name>
    <name type="synonym">Acutodesmus obliquus</name>
    <dbReference type="NCBI Taxonomy" id="3088"/>
    <lineage>
        <taxon>Eukaryota</taxon>
        <taxon>Viridiplantae</taxon>
        <taxon>Chlorophyta</taxon>
        <taxon>core chlorophytes</taxon>
        <taxon>Chlorophyceae</taxon>
        <taxon>CS clade</taxon>
        <taxon>Sphaeropleales</taxon>
        <taxon>Scenedesmaceae</taxon>
        <taxon>Tetradesmus</taxon>
    </lineage>
</organism>
<dbReference type="AlphaFoldDB" id="A0A383WHP7"/>
<dbReference type="PANTHER" id="PTHR19308">
    <property type="entry name" value="PHOSPHATIDYLCHOLINE TRANSFER PROTEIN"/>
    <property type="match status" value="1"/>
</dbReference>
<dbReference type="SUPFAM" id="SSF55961">
    <property type="entry name" value="Bet v1-like"/>
    <property type="match status" value="1"/>
</dbReference>
<name>A0A383WHP7_TETOB</name>
<evidence type="ECO:0000256" key="1">
    <source>
        <dbReference type="SAM" id="MobiDB-lite"/>
    </source>
</evidence>
<protein>
    <recommendedName>
        <fullName evidence="3">START domain-containing protein</fullName>
    </recommendedName>
</protein>
<sequence length="485" mass="54175">MFGTTMPLSTYDLSLDVLGPMMPVLQVWAIGLAVGLLLPRPRWRGLLVSMPGLSSLRNIALVCHLLVILREFWKHFTHPGTFRGLARATVQWACGNGWTFTWPAHACSESVGKCQAAAEELASSDRIDNWYVNEKDLAFFKYHAVQDGPCEGASPWEQMMHKDVPGFVQYTSWRRTLPSGKTEYKSVTISPNATAREFSDLYLDDDFRRNWDGMVYHHEVLEHGDFASRQQVVRWLRRFPFAFLSDRDYCLARREFKEDDGSIYGISKAVPDHPSAFNGNHVTMDVFHSMWRNRTVADPWGSDSPACETILLHHEQFKISEGLARFAVKHGMWGFVKKLASTVPLYVEARRKRVEPTQEDPEAYGAGAIPNPPMPLKHSDSAWSLQSMGSSNNSSYDGSECSDDSAQQAGGHVAQRRRRGRAVLVAGLAVGALAFSGAAGGCSSSSLKAGRRHTSRLSRPAVQQQQKGQPVVSHRLEEVPELLEE</sequence>
<evidence type="ECO:0000313" key="5">
    <source>
        <dbReference type="Proteomes" id="UP000256970"/>
    </source>
</evidence>
<keyword evidence="2" id="KW-0812">Transmembrane</keyword>
<dbReference type="GO" id="GO:0005737">
    <property type="term" value="C:cytoplasm"/>
    <property type="evidence" value="ECO:0007669"/>
    <property type="project" value="UniProtKB-ARBA"/>
</dbReference>
<feature type="region of interest" description="Disordered" evidence="1">
    <location>
        <begin position="353"/>
        <end position="416"/>
    </location>
</feature>
<dbReference type="GO" id="GO:0008289">
    <property type="term" value="F:lipid binding"/>
    <property type="evidence" value="ECO:0007669"/>
    <property type="project" value="InterPro"/>
</dbReference>
<dbReference type="InterPro" id="IPR002913">
    <property type="entry name" value="START_lipid-bd_dom"/>
</dbReference>
<reference evidence="4 5" key="1">
    <citation type="submission" date="2016-10" db="EMBL/GenBank/DDBJ databases">
        <authorList>
            <person name="Cai Z."/>
        </authorList>
    </citation>
    <scope>NUCLEOTIDE SEQUENCE [LARGE SCALE GENOMIC DNA]</scope>
</reference>
<evidence type="ECO:0000256" key="2">
    <source>
        <dbReference type="SAM" id="Phobius"/>
    </source>
</evidence>